<comment type="caution">
    <text evidence="2">The sequence shown here is derived from an EMBL/GenBank/DDBJ whole genome shotgun (WGS) entry which is preliminary data.</text>
</comment>
<dbReference type="EMBL" id="CCBQ010000045">
    <property type="protein sequence ID" value="CDO95801.1"/>
    <property type="molecule type" value="Genomic_DNA"/>
</dbReference>
<evidence type="ECO:0000313" key="3">
    <source>
        <dbReference type="Proteomes" id="UP000031516"/>
    </source>
</evidence>
<protein>
    <submittedName>
        <fullName evidence="2">WGS project CCBQ000000000 data, contig 00015</fullName>
    </submittedName>
</protein>
<organism evidence="2 3">
    <name type="scientific">Kluyveromyces dobzhanskii CBS 2104</name>
    <dbReference type="NCBI Taxonomy" id="1427455"/>
    <lineage>
        <taxon>Eukaryota</taxon>
        <taxon>Fungi</taxon>
        <taxon>Dikarya</taxon>
        <taxon>Ascomycota</taxon>
        <taxon>Saccharomycotina</taxon>
        <taxon>Saccharomycetes</taxon>
        <taxon>Saccharomycetales</taxon>
        <taxon>Saccharomycetaceae</taxon>
        <taxon>Kluyveromyces</taxon>
    </lineage>
</organism>
<gene>
    <name evidence="2" type="ORF">KLDO_g4030</name>
</gene>
<feature type="region of interest" description="Disordered" evidence="1">
    <location>
        <begin position="41"/>
        <end position="65"/>
    </location>
</feature>
<keyword evidence="3" id="KW-1185">Reference proteome</keyword>
<evidence type="ECO:0000256" key="1">
    <source>
        <dbReference type="SAM" id="MobiDB-lite"/>
    </source>
</evidence>
<dbReference type="AlphaFoldDB" id="A0A0A8L9S2"/>
<proteinExistence type="predicted"/>
<name>A0A0A8L9S2_9SACH</name>
<accession>A0A0A8L9S2</accession>
<dbReference type="Proteomes" id="UP000031516">
    <property type="component" value="Unassembled WGS sequence"/>
</dbReference>
<reference evidence="2 3" key="1">
    <citation type="submission" date="2014-03" db="EMBL/GenBank/DDBJ databases">
        <title>The genome of Kluyveromyces dobzhanskii.</title>
        <authorList>
            <person name="Nystedt B."/>
            <person name="Astrom S."/>
        </authorList>
    </citation>
    <scope>NUCLEOTIDE SEQUENCE [LARGE SCALE GENOMIC DNA]</scope>
    <source>
        <strain evidence="2 3">CBS 2104</strain>
    </source>
</reference>
<evidence type="ECO:0000313" key="2">
    <source>
        <dbReference type="EMBL" id="CDO95801.1"/>
    </source>
</evidence>
<sequence>MFRLVQQQTLKTRVPNQFVSASRNSLNTQFRFNSAVTLDRAAQPDAAAPPPKSNADKRTSKKKYENNDIIERNVKKVRNLRKNIKFDNFKNSANSPAFAKLNALDDCLAGGLEASSSRSPDGKFVDQSSLFWDSVSTSMNLYRELASSSDLNSHRASRVVQLLHVALKVNRTQLTSMNKKPDYDSQSFHKEMTNYLCESLREISGDILGNRVPVTEHGAAHLLASFKELLLYEETLNIWKAAVNSDNKDIVKSFMFPNVVGVVLPLLYENGTSFEEIKELYEKSASNTSRTNGSPSLVLGMIKTSLAANENEHALSLFQEMCTAEGFGTSPYAALTGTHLAFIGECKDLYVAKSFFERALSKDMPYKINLQVSSVKQLIQNIWDQTHDFNEVVDVWAKATRYYGKDVSHGISSSLNSKFISIFFENYVADKEAGVQHLQELVTTYNEMKAIDEPFLNIILTKCTVWQDRNIIESIEKSYELYHIPKTIVTYRIILKAMGSINVPNEVIREKWVQLIQKADQIGQSYIANADWAALRDATVTFTQEQFKHGNSYGMTTSDLYNPAIEAANASGAFDDFNEPSQNANHTEHFNVQNTKEDSDRIFLYYQLVKRYGGYCRDPKQYARITSGIASNFEVAQPYLGLLSTMDVSSIYVPPLRNFHLKH</sequence>
<dbReference type="OrthoDB" id="4081443at2759"/>
<feature type="compositionally biased region" description="Basic and acidic residues" evidence="1">
    <location>
        <begin position="54"/>
        <end position="65"/>
    </location>
</feature>